<dbReference type="EMBL" id="BMPN01000012">
    <property type="protein sequence ID" value="GGJ76311.1"/>
    <property type="molecule type" value="Genomic_DNA"/>
</dbReference>
<sequence>MNKLNERLKQMATYQVIDLESFPRKNYYDYFMATDTTFEMTVKIDVTSSS</sequence>
<dbReference type="Gene3D" id="3.30.559.10">
    <property type="entry name" value="Chloramphenicol acetyltransferase-like domain"/>
    <property type="match status" value="1"/>
</dbReference>
<gene>
    <name evidence="1" type="ORF">GCM10007111_42370</name>
</gene>
<name>A0ABQ2DXR3_9BACI</name>
<comment type="caution">
    <text evidence="1">The sequence shown here is derived from an EMBL/GenBank/DDBJ whole genome shotgun (WGS) entry which is preliminary data.</text>
</comment>
<protein>
    <submittedName>
        <fullName evidence="1">Uncharacterized protein</fullName>
    </submittedName>
</protein>
<evidence type="ECO:0000313" key="2">
    <source>
        <dbReference type="Proteomes" id="UP000634435"/>
    </source>
</evidence>
<reference evidence="2" key="1">
    <citation type="journal article" date="2019" name="Int. J. Syst. Evol. Microbiol.">
        <title>The Global Catalogue of Microorganisms (GCM) 10K type strain sequencing project: providing services to taxonomists for standard genome sequencing and annotation.</title>
        <authorList>
            <consortium name="The Broad Institute Genomics Platform"/>
            <consortium name="The Broad Institute Genome Sequencing Center for Infectious Disease"/>
            <person name="Wu L."/>
            <person name="Ma J."/>
        </authorList>
    </citation>
    <scope>NUCLEOTIDE SEQUENCE [LARGE SCALE GENOMIC DNA]</scope>
    <source>
        <strain evidence="2">JCM 30071</strain>
    </source>
</reference>
<dbReference type="InterPro" id="IPR023213">
    <property type="entry name" value="CAT-like_dom_sf"/>
</dbReference>
<keyword evidence="2" id="KW-1185">Reference proteome</keyword>
<organism evidence="1 2">
    <name type="scientific">Virgibacillus kapii</name>
    <dbReference type="NCBI Taxonomy" id="1638645"/>
    <lineage>
        <taxon>Bacteria</taxon>
        <taxon>Bacillati</taxon>
        <taxon>Bacillota</taxon>
        <taxon>Bacilli</taxon>
        <taxon>Bacillales</taxon>
        <taxon>Bacillaceae</taxon>
        <taxon>Virgibacillus</taxon>
    </lineage>
</organism>
<accession>A0ABQ2DXR3</accession>
<evidence type="ECO:0000313" key="1">
    <source>
        <dbReference type="EMBL" id="GGJ76311.1"/>
    </source>
</evidence>
<dbReference type="Proteomes" id="UP000634435">
    <property type="component" value="Unassembled WGS sequence"/>
</dbReference>
<proteinExistence type="predicted"/>